<reference evidence="2" key="2">
    <citation type="submission" date="2010-07" db="EMBL/GenBank/DDBJ databases">
        <authorList>
            <consortium name="The Broad Institute Genome Sequencing Platform"/>
            <consortium name="Broad Institute Genome Sequencing Center for Infectious Disease"/>
            <person name="Ma L.-J."/>
            <person name="Dead R."/>
            <person name="Young S."/>
            <person name="Zeng Q."/>
            <person name="Koehrsen M."/>
            <person name="Alvarado L."/>
            <person name="Berlin A."/>
            <person name="Chapman S.B."/>
            <person name="Chen Z."/>
            <person name="Freedman E."/>
            <person name="Gellesch M."/>
            <person name="Goldberg J."/>
            <person name="Griggs A."/>
            <person name="Gujja S."/>
            <person name="Heilman E.R."/>
            <person name="Heiman D."/>
            <person name="Hepburn T."/>
            <person name="Howarth C."/>
            <person name="Jen D."/>
            <person name="Larson L."/>
            <person name="Mehta T."/>
            <person name="Neiman D."/>
            <person name="Pearson M."/>
            <person name="Roberts A."/>
            <person name="Saif S."/>
            <person name="Shea T."/>
            <person name="Shenoy N."/>
            <person name="Sisk P."/>
            <person name="Stolte C."/>
            <person name="Sykes S."/>
            <person name="Walk T."/>
            <person name="White J."/>
            <person name="Yandava C."/>
            <person name="Haas B."/>
            <person name="Nusbaum C."/>
            <person name="Birren B."/>
        </authorList>
    </citation>
    <scope>NUCLEOTIDE SEQUENCE</scope>
    <source>
        <strain evidence="2">R3-111a-1</strain>
    </source>
</reference>
<evidence type="ECO:0000313" key="3">
    <source>
        <dbReference type="EnsemblFungi" id="EJT67996"/>
    </source>
</evidence>
<dbReference type="VEuPathDB" id="FungiDB:GGTG_14427"/>
<dbReference type="Pfam" id="PF02373">
    <property type="entry name" value="JmjC"/>
    <property type="match status" value="1"/>
</dbReference>
<dbReference type="PANTHER" id="PTHR10694">
    <property type="entry name" value="LYSINE-SPECIFIC DEMETHYLASE"/>
    <property type="match status" value="1"/>
</dbReference>
<sequence length="193" mass="21588">ESIPGVAYQTDIPAHSTKERENAFLPLQSPIWHIRGNQLPREGIPGLHTPTAYRGTKGAPFAWHFENLKLGAINYLYRGRKVWFLTEPGSFDNATEAFSNVLGLEADHDQFLRHQALHYGIKRLQSEGAPTIGFMQEAWQMVVVYPGAYHSGSVRRTLWPKPSTTPISCTLTQRSTSPAMDAATKIRSRSRAS</sequence>
<dbReference type="EMBL" id="GL385805">
    <property type="protein sequence ID" value="EJT67996.1"/>
    <property type="molecule type" value="Genomic_DNA"/>
</dbReference>
<reference evidence="3" key="4">
    <citation type="journal article" date="2015" name="G3 (Bethesda)">
        <title>Genome sequences of three phytopathogenic species of the Magnaporthaceae family of fungi.</title>
        <authorList>
            <person name="Okagaki L.H."/>
            <person name="Nunes C.C."/>
            <person name="Sailsbery J."/>
            <person name="Clay B."/>
            <person name="Brown D."/>
            <person name="John T."/>
            <person name="Oh Y."/>
            <person name="Young N."/>
            <person name="Fitzgerald M."/>
            <person name="Haas B.J."/>
            <person name="Zeng Q."/>
            <person name="Young S."/>
            <person name="Adiconis X."/>
            <person name="Fan L."/>
            <person name="Levin J.Z."/>
            <person name="Mitchell T.K."/>
            <person name="Okubara P.A."/>
            <person name="Farman M.L."/>
            <person name="Kohn L.M."/>
            <person name="Birren B."/>
            <person name="Ma L.-J."/>
            <person name="Dean R.A."/>
        </authorList>
    </citation>
    <scope>NUCLEOTIDE SEQUENCE</scope>
    <source>
        <strain evidence="3">R3-111a-1</strain>
    </source>
</reference>
<reference evidence="2" key="3">
    <citation type="submission" date="2010-09" db="EMBL/GenBank/DDBJ databases">
        <title>Annotation of Gaeumannomyces graminis var. tritici R3-111a-1.</title>
        <authorList>
            <consortium name="The Broad Institute Genome Sequencing Platform"/>
            <person name="Ma L.-J."/>
            <person name="Dead R."/>
            <person name="Young S.K."/>
            <person name="Zeng Q."/>
            <person name="Gargeya S."/>
            <person name="Fitzgerald M."/>
            <person name="Haas B."/>
            <person name="Abouelleil A."/>
            <person name="Alvarado L."/>
            <person name="Arachchi H.M."/>
            <person name="Berlin A."/>
            <person name="Brown A."/>
            <person name="Chapman S.B."/>
            <person name="Chen Z."/>
            <person name="Dunbar C."/>
            <person name="Freedman E."/>
            <person name="Gearin G."/>
            <person name="Gellesch M."/>
            <person name="Goldberg J."/>
            <person name="Griggs A."/>
            <person name="Gujja S."/>
            <person name="Heiman D."/>
            <person name="Howarth C."/>
            <person name="Larson L."/>
            <person name="Lui A."/>
            <person name="MacDonald P.J.P."/>
            <person name="Mehta T."/>
            <person name="Montmayeur A."/>
            <person name="Murphy C."/>
            <person name="Neiman D."/>
            <person name="Pearson M."/>
            <person name="Priest M."/>
            <person name="Roberts A."/>
            <person name="Saif S."/>
            <person name="Shea T."/>
            <person name="Shenoy N."/>
            <person name="Sisk P."/>
            <person name="Stolte C."/>
            <person name="Sykes S."/>
            <person name="Yandava C."/>
            <person name="Wortman J."/>
            <person name="Nusbaum C."/>
            <person name="Birren B."/>
        </authorList>
    </citation>
    <scope>NUCLEOTIDE SEQUENCE</scope>
    <source>
        <strain evidence="2">R3-111a-1</strain>
    </source>
</reference>
<dbReference type="SMART" id="SM00558">
    <property type="entry name" value="JmjC"/>
    <property type="match status" value="1"/>
</dbReference>
<evidence type="ECO:0000313" key="2">
    <source>
        <dbReference type="EMBL" id="EJT67996.1"/>
    </source>
</evidence>
<reference evidence="3" key="5">
    <citation type="submission" date="2018-04" db="UniProtKB">
        <authorList>
            <consortium name="EnsemblFungi"/>
        </authorList>
    </citation>
    <scope>IDENTIFICATION</scope>
    <source>
        <strain evidence="3">R3-111a-1</strain>
    </source>
</reference>
<dbReference type="Gene3D" id="2.60.120.650">
    <property type="entry name" value="Cupin"/>
    <property type="match status" value="1"/>
</dbReference>
<dbReference type="GO" id="GO:0000785">
    <property type="term" value="C:chromatin"/>
    <property type="evidence" value="ECO:0007669"/>
    <property type="project" value="TreeGrafter"/>
</dbReference>
<evidence type="ECO:0000259" key="1">
    <source>
        <dbReference type="PROSITE" id="PS51184"/>
    </source>
</evidence>
<dbReference type="PROSITE" id="PS51184">
    <property type="entry name" value="JMJC"/>
    <property type="match status" value="1"/>
</dbReference>
<dbReference type="RefSeq" id="XP_009230616.1">
    <property type="nucleotide sequence ID" value="XM_009232352.1"/>
</dbReference>
<evidence type="ECO:0000313" key="4">
    <source>
        <dbReference type="Proteomes" id="UP000006039"/>
    </source>
</evidence>
<keyword evidence="4" id="KW-1185">Reference proteome</keyword>
<feature type="domain" description="JmjC" evidence="1">
    <location>
        <begin position="14"/>
        <end position="188"/>
    </location>
</feature>
<dbReference type="Proteomes" id="UP000006039">
    <property type="component" value="Unassembled WGS sequence"/>
</dbReference>
<proteinExistence type="predicted"/>
<name>J8TJJ1_GAET3</name>
<dbReference type="STRING" id="644352.J8TJJ1"/>
<protein>
    <recommendedName>
        <fullName evidence="1">JmjC domain-containing protein</fullName>
    </recommendedName>
</protein>
<dbReference type="GeneID" id="20354885"/>
<dbReference type="AlphaFoldDB" id="J8TJJ1"/>
<dbReference type="GO" id="GO:0005634">
    <property type="term" value="C:nucleus"/>
    <property type="evidence" value="ECO:0007669"/>
    <property type="project" value="TreeGrafter"/>
</dbReference>
<dbReference type="GO" id="GO:0010468">
    <property type="term" value="P:regulation of gene expression"/>
    <property type="evidence" value="ECO:0007669"/>
    <property type="project" value="TreeGrafter"/>
</dbReference>
<dbReference type="OrthoDB" id="4152543at2759"/>
<dbReference type="GO" id="GO:0051864">
    <property type="term" value="F:histone H3K36 demethylase activity"/>
    <property type="evidence" value="ECO:0007669"/>
    <property type="project" value="TreeGrafter"/>
</dbReference>
<accession>J8TJJ1</accession>
<organism evidence="2">
    <name type="scientific">Gaeumannomyces tritici (strain R3-111a-1)</name>
    <name type="common">Wheat and barley take-all root rot fungus</name>
    <name type="synonym">Gaeumannomyces graminis var. tritici</name>
    <dbReference type="NCBI Taxonomy" id="644352"/>
    <lineage>
        <taxon>Eukaryota</taxon>
        <taxon>Fungi</taxon>
        <taxon>Dikarya</taxon>
        <taxon>Ascomycota</taxon>
        <taxon>Pezizomycotina</taxon>
        <taxon>Sordariomycetes</taxon>
        <taxon>Sordariomycetidae</taxon>
        <taxon>Magnaporthales</taxon>
        <taxon>Magnaporthaceae</taxon>
        <taxon>Gaeumannomyces</taxon>
    </lineage>
</organism>
<feature type="non-terminal residue" evidence="2">
    <location>
        <position position="1"/>
    </location>
</feature>
<gene>
    <name evidence="3" type="primary">20354885</name>
    <name evidence="2" type="ORF">GGTG_14427</name>
</gene>
<dbReference type="SUPFAM" id="SSF51197">
    <property type="entry name" value="Clavaminate synthase-like"/>
    <property type="match status" value="1"/>
</dbReference>
<reference evidence="4" key="1">
    <citation type="submission" date="2010-07" db="EMBL/GenBank/DDBJ databases">
        <title>The genome sequence of Gaeumannomyces graminis var. tritici strain R3-111a-1.</title>
        <authorList>
            <consortium name="The Broad Institute Genome Sequencing Platform"/>
            <person name="Ma L.-J."/>
            <person name="Dead R."/>
            <person name="Young S."/>
            <person name="Zeng Q."/>
            <person name="Koehrsen M."/>
            <person name="Alvarado L."/>
            <person name="Berlin A."/>
            <person name="Chapman S.B."/>
            <person name="Chen Z."/>
            <person name="Freedman E."/>
            <person name="Gellesch M."/>
            <person name="Goldberg J."/>
            <person name="Griggs A."/>
            <person name="Gujja S."/>
            <person name="Heilman E.R."/>
            <person name="Heiman D."/>
            <person name="Hepburn T."/>
            <person name="Howarth C."/>
            <person name="Jen D."/>
            <person name="Larson L."/>
            <person name="Mehta T."/>
            <person name="Neiman D."/>
            <person name="Pearson M."/>
            <person name="Roberts A."/>
            <person name="Saif S."/>
            <person name="Shea T."/>
            <person name="Shenoy N."/>
            <person name="Sisk P."/>
            <person name="Stolte C."/>
            <person name="Sykes S."/>
            <person name="Walk T."/>
            <person name="White J."/>
            <person name="Yandava C."/>
            <person name="Haas B."/>
            <person name="Nusbaum C."/>
            <person name="Birren B."/>
        </authorList>
    </citation>
    <scope>NUCLEOTIDE SEQUENCE [LARGE SCALE GENOMIC DNA]</scope>
    <source>
        <strain evidence="4">R3-111a-1</strain>
    </source>
</reference>
<dbReference type="InterPro" id="IPR003347">
    <property type="entry name" value="JmjC_dom"/>
</dbReference>
<dbReference type="GO" id="GO:0032454">
    <property type="term" value="F:histone H3K9 demethylase activity"/>
    <property type="evidence" value="ECO:0007669"/>
    <property type="project" value="TreeGrafter"/>
</dbReference>
<dbReference type="PANTHER" id="PTHR10694:SF7">
    <property type="entry name" value="[HISTONE H3]-TRIMETHYL-L-LYSINE(9) DEMETHYLASE"/>
    <property type="match status" value="1"/>
</dbReference>
<dbReference type="EnsemblFungi" id="EJT67996">
    <property type="protein sequence ID" value="EJT67996"/>
    <property type="gene ID" value="GGTG_14427"/>
</dbReference>